<protein>
    <submittedName>
        <fullName evidence="2">Uncharacterized protein</fullName>
    </submittedName>
</protein>
<name>A0A484GAM4_COLOR</name>
<dbReference type="STRING" id="1213857.A0A484GAM4"/>
<feature type="region of interest" description="Disordered" evidence="1">
    <location>
        <begin position="80"/>
        <end position="132"/>
    </location>
</feature>
<feature type="compositionally biased region" description="Polar residues" evidence="1">
    <location>
        <begin position="113"/>
        <end position="132"/>
    </location>
</feature>
<gene>
    <name evidence="2" type="ORF">Cob_v000051</name>
</gene>
<evidence type="ECO:0000313" key="3">
    <source>
        <dbReference type="Proteomes" id="UP000014480"/>
    </source>
</evidence>
<reference evidence="3" key="1">
    <citation type="journal article" date="2013" name="New Phytol.">
        <title>Comparative genomic and transcriptomic analyses reveal the hemibiotrophic stage shift of Colletotrichum fungi.</title>
        <authorList>
            <person name="Gan P."/>
            <person name="Ikeda K."/>
            <person name="Irieda H."/>
            <person name="Narusaka M."/>
            <person name="O'Connell R.J."/>
            <person name="Narusaka Y."/>
            <person name="Takano Y."/>
            <person name="Kubo Y."/>
            <person name="Shirasu K."/>
        </authorList>
    </citation>
    <scope>NUCLEOTIDE SEQUENCE [LARGE SCALE GENOMIC DNA]</scope>
    <source>
        <strain evidence="3">104-T / ATCC 96160 / CBS 514.97 / LARS 414 / MAFF 240422</strain>
    </source>
</reference>
<comment type="caution">
    <text evidence="2">The sequence shown here is derived from an EMBL/GenBank/DDBJ whole genome shotgun (WGS) entry which is preliminary data.</text>
</comment>
<dbReference type="OrthoDB" id="4847715at2759"/>
<proteinExistence type="predicted"/>
<accession>A0A484GAM4</accession>
<sequence>MTFRGAEMVVRKIEMEAPLASGTSGTWVGRNAGSRGMTFCGMVVAIYPGEPTALFLTAKEILDGMTPLVTQLGYSSSRGPLAGNLKTETKDGPIEAQMATQDTPSSKKPKKAVQSTGRVQRPEATNRSPVASSLTRRARVQEVKVWLWTCCSCGDSGMRCDAIPACPGCYRQRCQHCPVYEAPKRKRLV</sequence>
<dbReference type="Proteomes" id="UP000014480">
    <property type="component" value="Unassembled WGS sequence"/>
</dbReference>
<dbReference type="EMBL" id="AMCV02000001">
    <property type="protein sequence ID" value="TDZ26767.1"/>
    <property type="molecule type" value="Genomic_DNA"/>
</dbReference>
<keyword evidence="3" id="KW-1185">Reference proteome</keyword>
<evidence type="ECO:0000313" key="2">
    <source>
        <dbReference type="EMBL" id="TDZ26767.1"/>
    </source>
</evidence>
<reference evidence="3" key="2">
    <citation type="journal article" date="2019" name="Mol. Plant Microbe Interact.">
        <title>Genome sequence resources for four phytopathogenic fungi from the Colletotrichum orbiculare species complex.</title>
        <authorList>
            <person name="Gan P."/>
            <person name="Tsushima A."/>
            <person name="Narusaka M."/>
            <person name="Narusaka Y."/>
            <person name="Takano Y."/>
            <person name="Kubo Y."/>
            <person name="Shirasu K."/>
        </authorList>
    </citation>
    <scope>GENOME REANNOTATION</scope>
    <source>
        <strain evidence="3">104-T / ATCC 96160 / CBS 514.97 / LARS 414 / MAFF 240422</strain>
    </source>
</reference>
<dbReference type="AlphaFoldDB" id="A0A484GAM4"/>
<organism evidence="2 3">
    <name type="scientific">Colletotrichum orbiculare (strain 104-T / ATCC 96160 / CBS 514.97 / LARS 414 / MAFF 240422)</name>
    <name type="common">Cucumber anthracnose fungus</name>
    <name type="synonym">Colletotrichum lagenarium</name>
    <dbReference type="NCBI Taxonomy" id="1213857"/>
    <lineage>
        <taxon>Eukaryota</taxon>
        <taxon>Fungi</taxon>
        <taxon>Dikarya</taxon>
        <taxon>Ascomycota</taxon>
        <taxon>Pezizomycotina</taxon>
        <taxon>Sordariomycetes</taxon>
        <taxon>Hypocreomycetidae</taxon>
        <taxon>Glomerellales</taxon>
        <taxon>Glomerellaceae</taxon>
        <taxon>Colletotrichum</taxon>
        <taxon>Colletotrichum orbiculare species complex</taxon>
    </lineage>
</organism>
<evidence type="ECO:0000256" key="1">
    <source>
        <dbReference type="SAM" id="MobiDB-lite"/>
    </source>
</evidence>